<gene>
    <name evidence="3" type="ORF">EJ05DRAFT_472064</name>
</gene>
<feature type="domain" description="BTB" evidence="2">
    <location>
        <begin position="59"/>
        <end position="126"/>
    </location>
</feature>
<dbReference type="Gene3D" id="3.30.710.10">
    <property type="entry name" value="Potassium Channel Kv1.1, Chain A"/>
    <property type="match status" value="1"/>
</dbReference>
<dbReference type="PROSITE" id="PS50097">
    <property type="entry name" value="BTB"/>
    <property type="match status" value="1"/>
</dbReference>
<keyword evidence="4" id="KW-1185">Reference proteome</keyword>
<reference evidence="3" key="1">
    <citation type="journal article" date="2020" name="Stud. Mycol.">
        <title>101 Dothideomycetes genomes: a test case for predicting lifestyles and emergence of pathogens.</title>
        <authorList>
            <person name="Haridas S."/>
            <person name="Albert R."/>
            <person name="Binder M."/>
            <person name="Bloem J."/>
            <person name="Labutti K."/>
            <person name="Salamov A."/>
            <person name="Andreopoulos B."/>
            <person name="Baker S."/>
            <person name="Barry K."/>
            <person name="Bills G."/>
            <person name="Bluhm B."/>
            <person name="Cannon C."/>
            <person name="Castanera R."/>
            <person name="Culley D."/>
            <person name="Daum C."/>
            <person name="Ezra D."/>
            <person name="Gonzalez J."/>
            <person name="Henrissat B."/>
            <person name="Kuo A."/>
            <person name="Liang C."/>
            <person name="Lipzen A."/>
            <person name="Lutzoni F."/>
            <person name="Magnuson J."/>
            <person name="Mondo S."/>
            <person name="Nolan M."/>
            <person name="Ohm R."/>
            <person name="Pangilinan J."/>
            <person name="Park H.-J."/>
            <person name="Ramirez L."/>
            <person name="Alfaro M."/>
            <person name="Sun H."/>
            <person name="Tritt A."/>
            <person name="Yoshinaga Y."/>
            <person name="Zwiers L.-H."/>
            <person name="Turgeon B."/>
            <person name="Goodwin S."/>
            <person name="Spatafora J."/>
            <person name="Crous P."/>
            <person name="Grigoriev I."/>
        </authorList>
    </citation>
    <scope>NUCLEOTIDE SEQUENCE</scope>
    <source>
        <strain evidence="3">CBS 121739</strain>
    </source>
</reference>
<dbReference type="AlphaFoldDB" id="A0A6A6WLU5"/>
<name>A0A6A6WLU5_9PEZI</name>
<dbReference type="EMBL" id="ML996565">
    <property type="protein sequence ID" value="KAF2763132.1"/>
    <property type="molecule type" value="Genomic_DNA"/>
</dbReference>
<proteinExistence type="predicted"/>
<dbReference type="OrthoDB" id="3926209at2759"/>
<dbReference type="SMART" id="SM00225">
    <property type="entry name" value="BTB"/>
    <property type="match status" value="1"/>
</dbReference>
<dbReference type="PANTHER" id="PTHR47843">
    <property type="entry name" value="BTB DOMAIN-CONTAINING PROTEIN-RELATED"/>
    <property type="match status" value="1"/>
</dbReference>
<feature type="compositionally biased region" description="Basic residues" evidence="1">
    <location>
        <begin position="262"/>
        <end position="272"/>
    </location>
</feature>
<dbReference type="InterPro" id="IPR011333">
    <property type="entry name" value="SKP1/BTB/POZ_sf"/>
</dbReference>
<dbReference type="RefSeq" id="XP_033605583.1">
    <property type="nucleotide sequence ID" value="XM_033743102.1"/>
</dbReference>
<dbReference type="PANTHER" id="PTHR47843:SF3">
    <property type="entry name" value="BTB DOMAIN-CONTAINING PROTEIN"/>
    <property type="match status" value="1"/>
</dbReference>
<evidence type="ECO:0000256" key="1">
    <source>
        <dbReference type="SAM" id="MobiDB-lite"/>
    </source>
</evidence>
<organism evidence="3 4">
    <name type="scientific">Pseudovirgaria hyperparasitica</name>
    <dbReference type="NCBI Taxonomy" id="470096"/>
    <lineage>
        <taxon>Eukaryota</taxon>
        <taxon>Fungi</taxon>
        <taxon>Dikarya</taxon>
        <taxon>Ascomycota</taxon>
        <taxon>Pezizomycotina</taxon>
        <taxon>Dothideomycetes</taxon>
        <taxon>Dothideomycetes incertae sedis</taxon>
        <taxon>Acrospermales</taxon>
        <taxon>Acrospermaceae</taxon>
        <taxon>Pseudovirgaria</taxon>
    </lineage>
</organism>
<evidence type="ECO:0000313" key="4">
    <source>
        <dbReference type="Proteomes" id="UP000799437"/>
    </source>
</evidence>
<dbReference type="GeneID" id="54484156"/>
<sequence>MAEPEVTVAESTDDVDMGETVENVDALEGEVDDTAALPETEPEIPVRTTFLDYLRSPIVQLSVGSGTDQTLLSAHEALLTQSPFFAGRCASFANDVPRLIELPDEDLEATGSLLEYLYHGEYFPKRLGGGKDMALENDPSIPSPDDTGASLLRHAKVYTLADKFGLPALKSLAHSKIHRTSSTAKGEIAYAKFVYKETSADDHTLRKPVAAFWATRSHVLRHEAEVEFRQMCLEYPQFGFDVLNLVLDQKERREPTVQPGSSRKRARNGLAM</sequence>
<evidence type="ECO:0000259" key="2">
    <source>
        <dbReference type="PROSITE" id="PS50097"/>
    </source>
</evidence>
<feature type="region of interest" description="Disordered" evidence="1">
    <location>
        <begin position="252"/>
        <end position="272"/>
    </location>
</feature>
<dbReference type="Proteomes" id="UP000799437">
    <property type="component" value="Unassembled WGS sequence"/>
</dbReference>
<protein>
    <recommendedName>
        <fullName evidence="2">BTB domain-containing protein</fullName>
    </recommendedName>
</protein>
<evidence type="ECO:0000313" key="3">
    <source>
        <dbReference type="EMBL" id="KAF2763132.1"/>
    </source>
</evidence>
<dbReference type="InterPro" id="IPR000210">
    <property type="entry name" value="BTB/POZ_dom"/>
</dbReference>
<accession>A0A6A6WLU5</accession>
<dbReference type="SUPFAM" id="SSF54695">
    <property type="entry name" value="POZ domain"/>
    <property type="match status" value="1"/>
</dbReference>